<proteinExistence type="predicted"/>
<evidence type="ECO:0000313" key="1">
    <source>
        <dbReference type="EMBL" id="ADV34776.1"/>
    </source>
</evidence>
<organism evidence="1 2">
    <name type="scientific">Mycoplasmopsis fermentans (strain M64)</name>
    <name type="common">Mycoplasma fermentans</name>
    <dbReference type="NCBI Taxonomy" id="943945"/>
    <lineage>
        <taxon>Bacteria</taxon>
        <taxon>Bacillati</taxon>
        <taxon>Mycoplasmatota</taxon>
        <taxon>Mycoplasmoidales</taxon>
        <taxon>Metamycoplasmataceae</taxon>
        <taxon>Mycoplasmopsis</taxon>
    </lineage>
</organism>
<dbReference type="AlphaFoldDB" id="A0AB32XCS5"/>
<dbReference type="KEGG" id="mfm:MfeM64YM_0780"/>
<dbReference type="Proteomes" id="UP000007473">
    <property type="component" value="Chromosome"/>
</dbReference>
<evidence type="ECO:0000313" key="2">
    <source>
        <dbReference type="Proteomes" id="UP000007473"/>
    </source>
</evidence>
<name>A0AB32XCS5_MYCFM</name>
<accession>A0AB32XCS5</accession>
<gene>
    <name evidence="1" type="ordered locus">MfeM64YM_0780</name>
</gene>
<dbReference type="EMBL" id="CP002458">
    <property type="protein sequence ID" value="ADV34776.1"/>
    <property type="molecule type" value="Genomic_DNA"/>
</dbReference>
<protein>
    <submittedName>
        <fullName evidence="1">Uncharacterized protein</fullName>
    </submittedName>
</protein>
<sequence length="27" mass="3214">MPNIESDEIKKTKEWLNGEIQKLNELI</sequence>
<reference evidence="1 2" key="1">
    <citation type="journal article" date="2011" name="J. Bacteriol.">
        <title>Genome sequence of the repetitive-sequence-rich Mycoplasma fermentans strain M64.</title>
        <authorList>
            <person name="Shu H.W."/>
            <person name="Liu T.T."/>
            <person name="Chang H.Y."/>
            <person name="Liu Y.M."/>
            <person name="Wu K.M."/>
            <person name="Shu H.Y."/>
            <person name="Tsai S.F."/>
            <person name="Hsiao K.J."/>
            <person name="Hu W.S."/>
            <person name="Ng W.V."/>
        </authorList>
    </citation>
    <scope>NUCLEOTIDE SEQUENCE [LARGE SCALE GENOMIC DNA]</scope>
    <source>
        <strain evidence="1 2">M64</strain>
    </source>
</reference>